<reference evidence="1" key="2">
    <citation type="submission" date="2025-09" db="UniProtKB">
        <authorList>
            <consortium name="Ensembl"/>
        </authorList>
    </citation>
    <scope>IDENTIFICATION</scope>
</reference>
<reference evidence="1" key="1">
    <citation type="submission" date="2025-08" db="UniProtKB">
        <authorList>
            <consortium name="Ensembl"/>
        </authorList>
    </citation>
    <scope>IDENTIFICATION</scope>
</reference>
<accession>A0A3Q3DBD9</accession>
<organism evidence="1 2">
    <name type="scientific">Hippocampus comes</name>
    <name type="common">Tiger tail seahorse</name>
    <dbReference type="NCBI Taxonomy" id="109280"/>
    <lineage>
        <taxon>Eukaryota</taxon>
        <taxon>Metazoa</taxon>
        <taxon>Chordata</taxon>
        <taxon>Craniata</taxon>
        <taxon>Vertebrata</taxon>
        <taxon>Euteleostomi</taxon>
        <taxon>Actinopterygii</taxon>
        <taxon>Neopterygii</taxon>
        <taxon>Teleostei</taxon>
        <taxon>Neoteleostei</taxon>
        <taxon>Acanthomorphata</taxon>
        <taxon>Syngnathiaria</taxon>
        <taxon>Syngnathiformes</taxon>
        <taxon>Syngnathoidei</taxon>
        <taxon>Syngnathidae</taxon>
        <taxon>Hippocampus</taxon>
    </lineage>
</organism>
<evidence type="ECO:0000313" key="1">
    <source>
        <dbReference type="Ensembl" id="ENSHCOP00000007724.1"/>
    </source>
</evidence>
<protein>
    <submittedName>
        <fullName evidence="1">Uncharacterized protein</fullName>
    </submittedName>
</protein>
<name>A0A3Q3DBD9_HIPCM</name>
<sequence length="38" mass="4141">MAFRKAIKRTAIIGGGAVATVLGLSQFIEYRKKQVSCK</sequence>
<dbReference type="GeneTree" id="ENSGT00940000179709"/>
<dbReference type="AlphaFoldDB" id="A0A3Q3DBD9"/>
<dbReference type="Proteomes" id="UP000264820">
    <property type="component" value="Unplaced"/>
</dbReference>
<keyword evidence="2" id="KW-1185">Reference proteome</keyword>
<dbReference type="Ensembl" id="ENSHCOT00000001521.1">
    <property type="protein sequence ID" value="ENSHCOP00000007724.1"/>
    <property type="gene ID" value="ENSHCOG00000009805.1"/>
</dbReference>
<proteinExistence type="predicted"/>
<dbReference type="STRING" id="109280.ENSHCOP00000007724"/>
<evidence type="ECO:0000313" key="2">
    <source>
        <dbReference type="Proteomes" id="UP000264820"/>
    </source>
</evidence>